<geneLocation type="plasmid" evidence="6">
    <name>pl1</name>
</geneLocation>
<dbReference type="InterPro" id="IPR025202">
    <property type="entry name" value="PLD-like_dom"/>
</dbReference>
<dbReference type="Pfam" id="PF13091">
    <property type="entry name" value="PLDc_2"/>
    <property type="match status" value="1"/>
</dbReference>
<evidence type="ECO:0000256" key="1">
    <source>
        <dbReference type="ARBA" id="ARBA00000798"/>
    </source>
</evidence>
<comment type="catalytic activity">
    <reaction evidence="1">
        <text>a 1,2-diacyl-sn-glycero-3-phosphocholine + H2O = a 1,2-diacyl-sn-glycero-3-phosphate + choline + H(+)</text>
        <dbReference type="Rhea" id="RHEA:14445"/>
        <dbReference type="ChEBI" id="CHEBI:15354"/>
        <dbReference type="ChEBI" id="CHEBI:15377"/>
        <dbReference type="ChEBI" id="CHEBI:15378"/>
        <dbReference type="ChEBI" id="CHEBI:57643"/>
        <dbReference type="ChEBI" id="CHEBI:58608"/>
        <dbReference type="EC" id="3.1.4.4"/>
    </reaction>
</comment>
<dbReference type="InterPro" id="IPR001736">
    <property type="entry name" value="PLipase_D/transphosphatidylase"/>
</dbReference>
<proteinExistence type="predicted"/>
<comment type="caution">
    <text evidence="6">The sequence shown here is derived from an EMBL/GenBank/DDBJ whole genome shotgun (WGS) entry which is preliminary data.</text>
</comment>
<evidence type="ECO:0000256" key="3">
    <source>
        <dbReference type="ARBA" id="ARBA00022801"/>
    </source>
</evidence>
<evidence type="ECO:0000256" key="4">
    <source>
        <dbReference type="ARBA" id="ARBA00023098"/>
    </source>
</evidence>
<dbReference type="SUPFAM" id="SSF56024">
    <property type="entry name" value="Phospholipase D/nuclease"/>
    <property type="match status" value="2"/>
</dbReference>
<protein>
    <submittedName>
        <fullName evidence="6">Phospholipase D-like domain-containing protein</fullName>
    </submittedName>
</protein>
<keyword evidence="4" id="KW-0443">Lipid metabolism</keyword>
<dbReference type="Proteomes" id="UP001469089">
    <property type="component" value="Unassembled WGS sequence"/>
</dbReference>
<accession>A0ABV1LYH4</accession>
<feature type="domain" description="PLD phosphodiesterase" evidence="5">
    <location>
        <begin position="580"/>
        <end position="607"/>
    </location>
</feature>
<evidence type="ECO:0000313" key="7">
    <source>
        <dbReference type="Proteomes" id="UP001469089"/>
    </source>
</evidence>
<keyword evidence="2" id="KW-0677">Repeat</keyword>
<evidence type="ECO:0000313" key="6">
    <source>
        <dbReference type="EMBL" id="MEQ5844344.1"/>
    </source>
</evidence>
<evidence type="ECO:0000256" key="2">
    <source>
        <dbReference type="ARBA" id="ARBA00022737"/>
    </source>
</evidence>
<reference evidence="6 7" key="1">
    <citation type="journal article" date="2024" name="Chem. Sci.">
        <title>Discovery of a lagriamide polyketide by integrated genome mining, isotopic labeling, and untargeted metabolomics.</title>
        <authorList>
            <person name="Fergusson C.H."/>
            <person name="Saulog J."/>
            <person name="Paulo B.S."/>
            <person name="Wilson D.M."/>
            <person name="Liu D.Y."/>
            <person name="Morehouse N.J."/>
            <person name="Waterworth S."/>
            <person name="Barkei J."/>
            <person name="Gray C.A."/>
            <person name="Kwan J.C."/>
            <person name="Eustaquio A.S."/>
            <person name="Linington R.G."/>
        </authorList>
    </citation>
    <scope>NUCLEOTIDE SEQUENCE [LARGE SCALE GENOMIC DNA]</scope>
    <source>
        <strain evidence="6 7">RL17-338-BIF-B</strain>
    </source>
</reference>
<keyword evidence="6" id="KW-0614">Plasmid</keyword>
<dbReference type="PROSITE" id="PS50035">
    <property type="entry name" value="PLD"/>
    <property type="match status" value="1"/>
</dbReference>
<dbReference type="EMBL" id="JAOALG010000003">
    <property type="protein sequence ID" value="MEQ5844344.1"/>
    <property type="molecule type" value="Genomic_DNA"/>
</dbReference>
<organism evidence="6 7">
    <name type="scientific">Paraburkholderia acidicola</name>
    <dbReference type="NCBI Taxonomy" id="1912599"/>
    <lineage>
        <taxon>Bacteria</taxon>
        <taxon>Pseudomonadati</taxon>
        <taxon>Pseudomonadota</taxon>
        <taxon>Betaproteobacteria</taxon>
        <taxon>Burkholderiales</taxon>
        <taxon>Burkholderiaceae</taxon>
        <taxon>Paraburkholderia</taxon>
    </lineage>
</organism>
<dbReference type="PANTHER" id="PTHR18896:SF76">
    <property type="entry name" value="PHOSPHOLIPASE"/>
    <property type="match status" value="1"/>
</dbReference>
<evidence type="ECO:0000259" key="5">
    <source>
        <dbReference type="PROSITE" id="PS50035"/>
    </source>
</evidence>
<dbReference type="Gene3D" id="3.30.870.10">
    <property type="entry name" value="Endonuclease Chain A"/>
    <property type="match status" value="2"/>
</dbReference>
<name>A0ABV1LYH4_9BURK</name>
<keyword evidence="3" id="KW-0378">Hydrolase</keyword>
<dbReference type="SMART" id="SM00155">
    <property type="entry name" value="PLDc"/>
    <property type="match status" value="1"/>
</dbReference>
<dbReference type="PANTHER" id="PTHR18896">
    <property type="entry name" value="PHOSPHOLIPASE D"/>
    <property type="match status" value="1"/>
</dbReference>
<sequence length="705" mass="79147">MVDCILKSQNPAPVSIDEQARTADSSAQWFLETEKDPDLKPTSGNDLQFFVCGEEGFRQIATDIMSAQSTVDLVCWGFDPGMELWRGPGAPEGVGEPYPKKTIADLEKMVLGNSGVLGSFISPVVGGDSNTSCPVPPPRPVAWPRGVVYGALLEEITLRQKNPVTVRLLIWFDPRGSRKQNNMPGFSDIEVSKYSSPAEHAMQAKAPYSNPARNQYSIDWWKRNLPDGESKRSGIGTKNPRLQIVLRSIKSDDVTALMKAEPPEEDAPSTHRDWADHKLTNEENLIEDYATHHQKPILIDYSDKDGVNAKGYVMGFNSVTDYWDRTAHEIDDPLREEWVQWYIDDELKHEQETQAGPPSTAAYKHTNPYQDYGCRVVGKALKRLHQNFERSWKVFAPPEWKKGPGELATLPPMIPNNGPDDAAHQVQIVRTQPTEHEKTIKKLYYQATSWARGYIYMENQYFFYPEFARHLKTQRKSFLDKWSEKSGKPQQEAPMLHLFVVTPHPEDPGMVPRTYDTMAELGHGDAMKAQGDLTASGGVDRTYKSFHVETLDTLKKTYGLKVSIARLRTSGMVGNQLAYREIYIHSKLIIIDDVFVMLGSANMNQRSMTADSEINIAVQSEDSTTKLRGRIFDLLSGGATSGGGSFTQVSKSYDDWEKRMHDNLVAKMTGQNMSGFILPFEDHRAETVLHAQIDLPSSSNIPTTA</sequence>
<gene>
    <name evidence="6" type="ORF">N0A02_33325</name>
</gene>
<dbReference type="InterPro" id="IPR015679">
    <property type="entry name" value="PLipase_D_fam"/>
</dbReference>
<keyword evidence="7" id="KW-1185">Reference proteome</keyword>
<dbReference type="RefSeq" id="WP_349545941.1">
    <property type="nucleotide sequence ID" value="NZ_JAOALG010000003.1"/>
</dbReference>